<sequence length="472" mass="54347">MTETVGLPLWLVIIGGALAVWALFDNLLLPSVRWYFRRRVNLVINQINKRLDVRLPAFELTKRRVIIDRLIYDTEVLEAAKKYCQEQGVPNEVAMEKVKRYANEIVPSFNAYIYFRLGNWLSRSLLRVLYRVRVGSIDEEGFAKVDPQSSVVFVMNHRSNLDYILLACLAINRVAMSFAVGEWARVWPLQQLIRVLGGYFVRRGSGNTLYRSVLARYVYMATEGGVVQAIFPEGRLSKDGRLGDPKIGLLDYMLRSFDSKKGRDLVFIPVGVNYDRVLEDRSSLLSLDHDTSKKSRLEVIKKTLFFIVHNLWLMLRGGWYRYGYAVVSFGTPISMRLYGRRCNVDFRNPDKKMRREKVQLLAQDLMQAVRRTIPATPVSLVASVFVENPDKTLSKQEIKACVQSLISKIEEHGTRVYIPRSDHDYTIEVGLRMLTLRHLIIEESNLFRAAPGEIKVLYYYANAIAHHLSSDK</sequence>
<comment type="subcellular location">
    <subcellularLocation>
        <location evidence="1">Endomembrane system</location>
        <topology evidence="1">Peripheral membrane protein</topology>
    </subcellularLocation>
</comment>
<dbReference type="PANTHER" id="PTHR12563:SF17">
    <property type="entry name" value="DIHYDROXYACETONE PHOSPHATE ACYLTRANSFERASE"/>
    <property type="match status" value="1"/>
</dbReference>
<dbReference type="SUPFAM" id="SSF69593">
    <property type="entry name" value="Glycerol-3-phosphate (1)-acyltransferase"/>
    <property type="match status" value="1"/>
</dbReference>
<feature type="transmembrane region" description="Helical" evidence="2">
    <location>
        <begin position="6"/>
        <end position="29"/>
    </location>
</feature>
<dbReference type="GO" id="GO:0008374">
    <property type="term" value="F:O-acyltransferase activity"/>
    <property type="evidence" value="ECO:0007669"/>
    <property type="project" value="InterPro"/>
</dbReference>
<organism evidence="4">
    <name type="scientific">marine sediment metagenome</name>
    <dbReference type="NCBI Taxonomy" id="412755"/>
    <lineage>
        <taxon>unclassified sequences</taxon>
        <taxon>metagenomes</taxon>
        <taxon>ecological metagenomes</taxon>
    </lineage>
</organism>
<dbReference type="AlphaFoldDB" id="A0A0F9FY96"/>
<gene>
    <name evidence="4" type="ORF">LCGC14_1895270</name>
</gene>
<dbReference type="InterPro" id="IPR022284">
    <property type="entry name" value="GPAT/DHAPAT"/>
</dbReference>
<proteinExistence type="predicted"/>
<evidence type="ECO:0000256" key="1">
    <source>
        <dbReference type="ARBA" id="ARBA00004184"/>
    </source>
</evidence>
<keyword evidence="2" id="KW-1133">Transmembrane helix</keyword>
<dbReference type="PANTHER" id="PTHR12563">
    <property type="entry name" value="GLYCEROL-3-PHOSPHATE ACYLTRANSFERASE"/>
    <property type="match status" value="1"/>
</dbReference>
<dbReference type="Pfam" id="PF19277">
    <property type="entry name" value="GPAT_C"/>
    <property type="match status" value="1"/>
</dbReference>
<dbReference type="Pfam" id="PF01553">
    <property type="entry name" value="Acyltransferase"/>
    <property type="match status" value="1"/>
</dbReference>
<reference evidence="4" key="1">
    <citation type="journal article" date="2015" name="Nature">
        <title>Complex archaea that bridge the gap between prokaryotes and eukaryotes.</title>
        <authorList>
            <person name="Spang A."/>
            <person name="Saw J.H."/>
            <person name="Jorgensen S.L."/>
            <person name="Zaremba-Niedzwiedzka K."/>
            <person name="Martijn J."/>
            <person name="Lind A.E."/>
            <person name="van Eijk R."/>
            <person name="Schleper C."/>
            <person name="Guy L."/>
            <person name="Ettema T.J."/>
        </authorList>
    </citation>
    <scope>NUCLEOTIDE SEQUENCE</scope>
</reference>
<evidence type="ECO:0000256" key="2">
    <source>
        <dbReference type="SAM" id="Phobius"/>
    </source>
</evidence>
<evidence type="ECO:0000259" key="3">
    <source>
        <dbReference type="SMART" id="SM00563"/>
    </source>
</evidence>
<dbReference type="GO" id="GO:0006629">
    <property type="term" value="P:lipid metabolic process"/>
    <property type="evidence" value="ECO:0007669"/>
    <property type="project" value="InterPro"/>
</dbReference>
<dbReference type="InterPro" id="IPR002123">
    <property type="entry name" value="Plipid/glycerol_acylTrfase"/>
</dbReference>
<evidence type="ECO:0000313" key="4">
    <source>
        <dbReference type="EMBL" id="KKL91379.1"/>
    </source>
</evidence>
<keyword evidence="2" id="KW-0472">Membrane</keyword>
<accession>A0A0F9FY96</accession>
<dbReference type="InterPro" id="IPR045520">
    <property type="entry name" value="GPAT/DHAPAT_C"/>
</dbReference>
<feature type="domain" description="Phospholipid/glycerol acyltransferase" evidence="3">
    <location>
        <begin position="151"/>
        <end position="275"/>
    </location>
</feature>
<name>A0A0F9FY96_9ZZZZ</name>
<dbReference type="GO" id="GO:0012505">
    <property type="term" value="C:endomembrane system"/>
    <property type="evidence" value="ECO:0007669"/>
    <property type="project" value="UniProtKB-SubCell"/>
</dbReference>
<keyword evidence="2" id="KW-0812">Transmembrane</keyword>
<dbReference type="EMBL" id="LAZR01019746">
    <property type="protein sequence ID" value="KKL91379.1"/>
    <property type="molecule type" value="Genomic_DNA"/>
</dbReference>
<protein>
    <recommendedName>
        <fullName evidence="3">Phospholipid/glycerol acyltransferase domain-containing protein</fullName>
    </recommendedName>
</protein>
<comment type="caution">
    <text evidence="4">The sequence shown here is derived from an EMBL/GenBank/DDBJ whole genome shotgun (WGS) entry which is preliminary data.</text>
</comment>
<dbReference type="SMART" id="SM00563">
    <property type="entry name" value="PlsC"/>
    <property type="match status" value="1"/>
</dbReference>